<organism evidence="1 2">
    <name type="scientific">Triparma retinervis</name>
    <dbReference type="NCBI Taxonomy" id="2557542"/>
    <lineage>
        <taxon>Eukaryota</taxon>
        <taxon>Sar</taxon>
        <taxon>Stramenopiles</taxon>
        <taxon>Ochrophyta</taxon>
        <taxon>Bolidophyceae</taxon>
        <taxon>Parmales</taxon>
        <taxon>Triparmaceae</taxon>
        <taxon>Triparma</taxon>
    </lineage>
</organism>
<feature type="non-terminal residue" evidence="1">
    <location>
        <position position="125"/>
    </location>
</feature>
<keyword evidence="2" id="KW-1185">Reference proteome</keyword>
<dbReference type="EMBL" id="BRXZ01002787">
    <property type="protein sequence ID" value="GMH70187.1"/>
    <property type="molecule type" value="Genomic_DNA"/>
</dbReference>
<comment type="caution">
    <text evidence="1">The sequence shown here is derived from an EMBL/GenBank/DDBJ whole genome shotgun (WGS) entry which is preliminary data.</text>
</comment>
<accession>A0A9W7E8U6</accession>
<sequence length="125" mass="13678">MTLSALYSTLNTGLEMVDLASALRSSSPSSSHRPSYLHPYDDVPLVDLLKSSLLTSNARALALSSSGLARRRLVQDRANAEAATGISTYLYTQPSGEEVYAIRFDVEPGREEGTRTYYAFLDLVE</sequence>
<protein>
    <submittedName>
        <fullName evidence="1">Uncharacterized protein</fullName>
    </submittedName>
</protein>
<dbReference type="AlphaFoldDB" id="A0A9W7E8U6"/>
<gene>
    <name evidence="1" type="ORF">TrRE_jg5324</name>
</gene>
<evidence type="ECO:0000313" key="1">
    <source>
        <dbReference type="EMBL" id="GMH70187.1"/>
    </source>
</evidence>
<evidence type="ECO:0000313" key="2">
    <source>
        <dbReference type="Proteomes" id="UP001165082"/>
    </source>
</evidence>
<reference evidence="1" key="1">
    <citation type="submission" date="2022-07" db="EMBL/GenBank/DDBJ databases">
        <title>Genome analysis of Parmales, a sister group of diatoms, reveals the evolutionary specialization of diatoms from phago-mixotrophs to photoautotrophs.</title>
        <authorList>
            <person name="Ban H."/>
            <person name="Sato S."/>
            <person name="Yoshikawa S."/>
            <person name="Kazumasa Y."/>
            <person name="Nakamura Y."/>
            <person name="Ichinomiya M."/>
            <person name="Saitoh K."/>
            <person name="Sato N."/>
            <person name="Blanc-Mathieu R."/>
            <person name="Endo H."/>
            <person name="Kuwata A."/>
            <person name="Ogata H."/>
        </authorList>
    </citation>
    <scope>NUCLEOTIDE SEQUENCE</scope>
</reference>
<name>A0A9W7E8U6_9STRA</name>
<dbReference type="OrthoDB" id="10615924at2759"/>
<proteinExistence type="predicted"/>
<dbReference type="Proteomes" id="UP001165082">
    <property type="component" value="Unassembled WGS sequence"/>
</dbReference>